<keyword evidence="3" id="KW-1185">Reference proteome</keyword>
<evidence type="ECO:0000256" key="1">
    <source>
        <dbReference type="SAM" id="MobiDB-lite"/>
    </source>
</evidence>
<gene>
    <name evidence="2" type="ORF">ECRASSUSDP1_LOCUS16878</name>
</gene>
<protein>
    <submittedName>
        <fullName evidence="2">Uncharacterized protein</fullName>
    </submittedName>
</protein>
<feature type="region of interest" description="Disordered" evidence="1">
    <location>
        <begin position="225"/>
        <end position="300"/>
    </location>
</feature>
<comment type="caution">
    <text evidence="2">The sequence shown here is derived from an EMBL/GenBank/DDBJ whole genome shotgun (WGS) entry which is preliminary data.</text>
</comment>
<dbReference type="EMBL" id="CAMPGE010017005">
    <property type="protein sequence ID" value="CAI2375516.1"/>
    <property type="molecule type" value="Genomic_DNA"/>
</dbReference>
<proteinExistence type="predicted"/>
<dbReference type="Proteomes" id="UP001295684">
    <property type="component" value="Unassembled WGS sequence"/>
</dbReference>
<evidence type="ECO:0000313" key="3">
    <source>
        <dbReference type="Proteomes" id="UP001295684"/>
    </source>
</evidence>
<organism evidence="2 3">
    <name type="scientific">Euplotes crassus</name>
    <dbReference type="NCBI Taxonomy" id="5936"/>
    <lineage>
        <taxon>Eukaryota</taxon>
        <taxon>Sar</taxon>
        <taxon>Alveolata</taxon>
        <taxon>Ciliophora</taxon>
        <taxon>Intramacronucleata</taxon>
        <taxon>Spirotrichea</taxon>
        <taxon>Hypotrichia</taxon>
        <taxon>Euplotida</taxon>
        <taxon>Euplotidae</taxon>
        <taxon>Moneuplotes</taxon>
    </lineage>
</organism>
<dbReference type="AlphaFoldDB" id="A0AAD2CZU8"/>
<feature type="compositionally biased region" description="Polar residues" evidence="1">
    <location>
        <begin position="252"/>
        <end position="272"/>
    </location>
</feature>
<evidence type="ECO:0000313" key="2">
    <source>
        <dbReference type="EMBL" id="CAI2375516.1"/>
    </source>
</evidence>
<name>A0AAD2CZU8_EUPCR</name>
<sequence length="300" mass="34141">MYNHVPKTIEGLSFCREPAFSIETYITEPSMRSLLEGRDGCEPRERTPSFPRNCEEQVANQREEEIVPKIVEGVLQALDKREKENPPLGPIIDMFSGGIVKIVTKDIETLETKVEKNVKEYMKDFCKTVTNKLKCVCQNLKERLEKPKDKPNPNIKRGDSKIDNFFPTTVQNDKTSLTPINNLTEDLIKKTTEQIPEKITEEITEAITEAIPKEIIKDIPKKVTKEEIKDQPKSASQTSRIEDDAGKATKGVTPTKSMVYTSAEENFKNTAATPKPRGRKRKKRSPKSKKQPKAKRKRAK</sequence>
<feature type="compositionally biased region" description="Basic residues" evidence="1">
    <location>
        <begin position="276"/>
        <end position="300"/>
    </location>
</feature>
<accession>A0AAD2CZU8</accession>
<reference evidence="2" key="1">
    <citation type="submission" date="2023-07" db="EMBL/GenBank/DDBJ databases">
        <authorList>
            <consortium name="AG Swart"/>
            <person name="Singh M."/>
            <person name="Singh A."/>
            <person name="Seah K."/>
            <person name="Emmerich C."/>
        </authorList>
    </citation>
    <scope>NUCLEOTIDE SEQUENCE</scope>
    <source>
        <strain evidence="2">DP1</strain>
    </source>
</reference>